<dbReference type="SMART" id="SM00855">
    <property type="entry name" value="PGAM"/>
    <property type="match status" value="1"/>
</dbReference>
<dbReference type="RefSeq" id="WP_139012289.1">
    <property type="nucleotide sequence ID" value="NZ_VBSN01000038.1"/>
</dbReference>
<dbReference type="GO" id="GO:0005737">
    <property type="term" value="C:cytoplasm"/>
    <property type="evidence" value="ECO:0007669"/>
    <property type="project" value="TreeGrafter"/>
</dbReference>
<dbReference type="InterPro" id="IPR013078">
    <property type="entry name" value="His_Pase_superF_clade-1"/>
</dbReference>
<dbReference type="Proteomes" id="UP000323994">
    <property type="component" value="Unassembled WGS sequence"/>
</dbReference>
<dbReference type="Gene3D" id="3.40.50.1240">
    <property type="entry name" value="Phosphoglycerate mutase-like"/>
    <property type="match status" value="1"/>
</dbReference>
<dbReference type="Pfam" id="PF00300">
    <property type="entry name" value="His_Phos_1"/>
    <property type="match status" value="1"/>
</dbReference>
<dbReference type="InterPro" id="IPR029033">
    <property type="entry name" value="His_PPase_superfam"/>
</dbReference>
<evidence type="ECO:0000313" key="2">
    <source>
        <dbReference type="Proteomes" id="UP000323994"/>
    </source>
</evidence>
<keyword evidence="2" id="KW-1185">Reference proteome</keyword>
<evidence type="ECO:0000313" key="1">
    <source>
        <dbReference type="EMBL" id="KAA6439031.1"/>
    </source>
</evidence>
<dbReference type="SUPFAM" id="SSF53254">
    <property type="entry name" value="Phosphoglycerate mutase-like"/>
    <property type="match status" value="1"/>
</dbReference>
<dbReference type="GO" id="GO:0016791">
    <property type="term" value="F:phosphatase activity"/>
    <property type="evidence" value="ECO:0007669"/>
    <property type="project" value="TreeGrafter"/>
</dbReference>
<reference evidence="1 2" key="1">
    <citation type="submission" date="2019-05" db="EMBL/GenBank/DDBJ databases">
        <authorList>
            <person name="Qu J.-H."/>
        </authorList>
    </citation>
    <scope>NUCLEOTIDE SEQUENCE [LARGE SCALE GENOMIC DNA]</scope>
    <source>
        <strain evidence="1 2">NS28</strain>
    </source>
</reference>
<accession>A0A5M8QUQ0</accession>
<dbReference type="EMBL" id="VBSN01000038">
    <property type="protein sequence ID" value="KAA6439031.1"/>
    <property type="molecule type" value="Genomic_DNA"/>
</dbReference>
<dbReference type="PIRSF" id="PIRSF000709">
    <property type="entry name" value="6PFK_2-Ptase"/>
    <property type="match status" value="1"/>
</dbReference>
<dbReference type="PANTHER" id="PTHR48100:SF59">
    <property type="entry name" value="ADENOSYLCOBALAMIN_ALPHA-RIBAZOLE PHOSPHATASE"/>
    <property type="match status" value="1"/>
</dbReference>
<name>A0A5M8QUQ0_9BACT</name>
<dbReference type="AlphaFoldDB" id="A0A5M8QUQ0"/>
<proteinExistence type="predicted"/>
<dbReference type="PANTHER" id="PTHR48100">
    <property type="entry name" value="BROAD-SPECIFICITY PHOSPHATASE YOR283W-RELATED"/>
    <property type="match status" value="1"/>
</dbReference>
<dbReference type="OrthoDB" id="9782128at2"/>
<dbReference type="InterPro" id="IPR050275">
    <property type="entry name" value="PGM_Phosphatase"/>
</dbReference>
<comment type="caution">
    <text evidence="1">The sequence shown here is derived from an EMBL/GenBank/DDBJ whole genome shotgun (WGS) entry which is preliminary data.</text>
</comment>
<dbReference type="CDD" id="cd07067">
    <property type="entry name" value="HP_PGM_like"/>
    <property type="match status" value="1"/>
</dbReference>
<organism evidence="1 2">
    <name type="scientific">Dyadobacter flavalbus</name>
    <dbReference type="NCBI Taxonomy" id="2579942"/>
    <lineage>
        <taxon>Bacteria</taxon>
        <taxon>Pseudomonadati</taxon>
        <taxon>Bacteroidota</taxon>
        <taxon>Cytophagia</taxon>
        <taxon>Cytophagales</taxon>
        <taxon>Spirosomataceae</taxon>
        <taxon>Dyadobacter</taxon>
    </lineage>
</organism>
<protein>
    <submittedName>
        <fullName evidence="1">Phosphoglycerate mutase</fullName>
    </submittedName>
</protein>
<sequence>MTKILLIRHATNDTVGVRLSGRRAGVHLNEEGRRQALKLAGQLEGMKIHAIYSSPLERAVETAEPISKILGLETIICEDFLEINFGEWTFKTFKELDELSQFKQFNSFRSFTRVPGGESMPEAQMRMIAGIEKLCSRHPDETVAIVSHADMIKSAVAYYTGTHLDLFHRVEISPASVSIIEIGYGTAAIRLVNYTGELVI</sequence>
<gene>
    <name evidence="1" type="ORF">FEM33_12135</name>
</gene>